<dbReference type="InterPro" id="IPR016161">
    <property type="entry name" value="Ald_DH/histidinol_DH"/>
</dbReference>
<dbReference type="InterPro" id="IPR015590">
    <property type="entry name" value="Aldehyde_DH_dom"/>
</dbReference>
<evidence type="ECO:0000313" key="4">
    <source>
        <dbReference type="EMBL" id="CAG7995628.1"/>
    </source>
</evidence>
<comment type="similarity">
    <text evidence="1">Belongs to the aldehyde dehydrogenase family.</text>
</comment>
<evidence type="ECO:0000259" key="3">
    <source>
        <dbReference type="Pfam" id="PF00171"/>
    </source>
</evidence>
<dbReference type="GO" id="GO:0016620">
    <property type="term" value="F:oxidoreductase activity, acting on the aldehyde or oxo group of donors, NAD or NADP as acceptor"/>
    <property type="evidence" value="ECO:0007669"/>
    <property type="project" value="InterPro"/>
</dbReference>
<dbReference type="Proteomes" id="UP001153461">
    <property type="component" value="Unassembled WGS sequence"/>
</dbReference>
<dbReference type="Pfam" id="PF00171">
    <property type="entry name" value="Aldedh"/>
    <property type="match status" value="1"/>
</dbReference>
<dbReference type="InterPro" id="IPR016162">
    <property type="entry name" value="Ald_DH_N"/>
</dbReference>
<dbReference type="Gene3D" id="3.40.309.10">
    <property type="entry name" value="Aldehyde Dehydrogenase, Chain A, domain 2"/>
    <property type="match status" value="1"/>
</dbReference>
<dbReference type="PANTHER" id="PTHR43720:SF2">
    <property type="entry name" value="2-AMINOMUCONIC SEMIALDEHYDE DEHYDROGENASE"/>
    <property type="match status" value="1"/>
</dbReference>
<name>A0A9W4HFK7_PENNA</name>
<sequence length="514" mass="56753">MEPSLPLSQGSIMDTLELLWQLDTMGRAMQYLDTSKSEPFSLQNFIGNQFLDSAHTSEWIDSPAPRSGNLLLKVPRSPANVVDYAINVAHRAFTAWSQTPFQVRGLILLRIASIMEDKKDMFAIWESIDQGKAIGRAQLEVDYAIEHFRYFATYILHDESAARLHKGAAERTLMHKQRVPVGVCAIVVSSNMPIYLLTLKIAACLAFGCTGVAKPSERTSMTAFLLAEVLRQAELPPGVMNIIFGDGPGTGSTLICSPRIQGVSFSGGTETRIQIRKDTAPDIGKHLCLGLRGISPTLVFGDVEIEQAASAAAYAAFENSGQLCLSGSLIYVHRSIYNLFLHKLKTHIQDHYRLHIEVGPVVSKERYAKIRSLLIQAREENAMFVTGDIPKEVPKNGFWVSPTVLSNVRNDSRLAREGILGPVAIVCPFDDEEAVRLCNDNPNAVGAVVLTDDLRRMSRVTEHLGAVLMWANCCLGREFGAGFNDIRATGLGREGGEHSRDEFTRLQIKHFPVY</sequence>
<dbReference type="PANTHER" id="PTHR43720">
    <property type="entry name" value="2-AMINOMUCONIC SEMIALDEHYDE DEHYDROGENASE"/>
    <property type="match status" value="1"/>
</dbReference>
<evidence type="ECO:0000256" key="1">
    <source>
        <dbReference type="ARBA" id="ARBA00009986"/>
    </source>
</evidence>
<organism evidence="4 5">
    <name type="scientific">Penicillium nalgiovense</name>
    <dbReference type="NCBI Taxonomy" id="60175"/>
    <lineage>
        <taxon>Eukaryota</taxon>
        <taxon>Fungi</taxon>
        <taxon>Dikarya</taxon>
        <taxon>Ascomycota</taxon>
        <taxon>Pezizomycotina</taxon>
        <taxon>Eurotiomycetes</taxon>
        <taxon>Eurotiomycetidae</taxon>
        <taxon>Eurotiales</taxon>
        <taxon>Aspergillaceae</taxon>
        <taxon>Penicillium</taxon>
    </lineage>
</organism>
<evidence type="ECO:0000256" key="2">
    <source>
        <dbReference type="ARBA" id="ARBA00023027"/>
    </source>
</evidence>
<keyword evidence="2" id="KW-0520">NAD</keyword>
<dbReference type="InterPro" id="IPR016163">
    <property type="entry name" value="Ald_DH_C"/>
</dbReference>
<protein>
    <recommendedName>
        <fullName evidence="3">Aldehyde dehydrogenase domain-containing protein</fullName>
    </recommendedName>
</protein>
<feature type="domain" description="Aldehyde dehydrogenase" evidence="3">
    <location>
        <begin position="57"/>
        <end position="507"/>
    </location>
</feature>
<comment type="caution">
    <text evidence="4">The sequence shown here is derived from an EMBL/GenBank/DDBJ whole genome shotgun (WGS) entry which is preliminary data.</text>
</comment>
<accession>A0A9W4HFK7</accession>
<evidence type="ECO:0000313" key="5">
    <source>
        <dbReference type="Proteomes" id="UP001153461"/>
    </source>
</evidence>
<dbReference type="AlphaFoldDB" id="A0A9W4HFK7"/>
<dbReference type="Gene3D" id="3.40.605.10">
    <property type="entry name" value="Aldehyde Dehydrogenase, Chain A, domain 1"/>
    <property type="match status" value="1"/>
</dbReference>
<gene>
    <name evidence="4" type="ORF">PNAL_LOCUS1729</name>
</gene>
<reference evidence="4" key="1">
    <citation type="submission" date="2021-07" db="EMBL/GenBank/DDBJ databases">
        <authorList>
            <person name="Branca A.L. A."/>
        </authorList>
    </citation>
    <scope>NUCLEOTIDE SEQUENCE</scope>
</reference>
<proteinExistence type="inferred from homology"/>
<dbReference type="EMBL" id="CAJVNV010000048">
    <property type="protein sequence ID" value="CAG7995628.1"/>
    <property type="molecule type" value="Genomic_DNA"/>
</dbReference>
<dbReference type="OrthoDB" id="242910at2759"/>
<dbReference type="SUPFAM" id="SSF53720">
    <property type="entry name" value="ALDH-like"/>
    <property type="match status" value="1"/>
</dbReference>